<dbReference type="Pfam" id="PF19664">
    <property type="entry name" value="DUF6167"/>
    <property type="match status" value="1"/>
</dbReference>
<feature type="compositionally biased region" description="Basic and acidic residues" evidence="1">
    <location>
        <begin position="87"/>
        <end position="104"/>
    </location>
</feature>
<organism evidence="2 3">
    <name type="scientific">Kineosporia mesophila</name>
    <dbReference type="NCBI Taxonomy" id="566012"/>
    <lineage>
        <taxon>Bacteria</taxon>
        <taxon>Bacillati</taxon>
        <taxon>Actinomycetota</taxon>
        <taxon>Actinomycetes</taxon>
        <taxon>Kineosporiales</taxon>
        <taxon>Kineosporiaceae</taxon>
        <taxon>Kineosporia</taxon>
    </lineage>
</organism>
<keyword evidence="3" id="KW-1185">Reference proteome</keyword>
<name>A0ABP7AQR6_9ACTN</name>
<evidence type="ECO:0000313" key="2">
    <source>
        <dbReference type="EMBL" id="GAA3637701.1"/>
    </source>
</evidence>
<evidence type="ECO:0008006" key="4">
    <source>
        <dbReference type="Google" id="ProtNLM"/>
    </source>
</evidence>
<gene>
    <name evidence="2" type="ORF">GCM10022223_65770</name>
</gene>
<evidence type="ECO:0000256" key="1">
    <source>
        <dbReference type="SAM" id="MobiDB-lite"/>
    </source>
</evidence>
<sequence>MARLFWIAVGAGAGVYVVHKFTKTVEQYTPAGLSSSLSSVGDGLREMAEVIREGMAEREQELRIALGVDAGTLDPQAAQSLMQDPTGPRRYDDPDSPENDPRYY</sequence>
<proteinExistence type="predicted"/>
<dbReference type="RefSeq" id="WP_231481550.1">
    <property type="nucleotide sequence ID" value="NZ_BAAAZO010000012.1"/>
</dbReference>
<dbReference type="EMBL" id="BAAAZO010000012">
    <property type="protein sequence ID" value="GAA3637701.1"/>
    <property type="molecule type" value="Genomic_DNA"/>
</dbReference>
<evidence type="ECO:0000313" key="3">
    <source>
        <dbReference type="Proteomes" id="UP001501074"/>
    </source>
</evidence>
<reference evidence="3" key="1">
    <citation type="journal article" date="2019" name="Int. J. Syst. Evol. Microbiol.">
        <title>The Global Catalogue of Microorganisms (GCM) 10K type strain sequencing project: providing services to taxonomists for standard genome sequencing and annotation.</title>
        <authorList>
            <consortium name="The Broad Institute Genomics Platform"/>
            <consortium name="The Broad Institute Genome Sequencing Center for Infectious Disease"/>
            <person name="Wu L."/>
            <person name="Ma J."/>
        </authorList>
    </citation>
    <scope>NUCLEOTIDE SEQUENCE [LARGE SCALE GENOMIC DNA]</scope>
    <source>
        <strain evidence="3">JCM 16902</strain>
    </source>
</reference>
<protein>
    <recommendedName>
        <fullName evidence="4">Secreted protein</fullName>
    </recommendedName>
</protein>
<comment type="caution">
    <text evidence="2">The sequence shown here is derived from an EMBL/GenBank/DDBJ whole genome shotgun (WGS) entry which is preliminary data.</text>
</comment>
<accession>A0ABP7AQR6</accession>
<feature type="region of interest" description="Disordered" evidence="1">
    <location>
        <begin position="74"/>
        <end position="104"/>
    </location>
</feature>
<dbReference type="Proteomes" id="UP001501074">
    <property type="component" value="Unassembled WGS sequence"/>
</dbReference>
<dbReference type="InterPro" id="IPR046165">
    <property type="entry name" value="DUF6167"/>
</dbReference>